<evidence type="ECO:0000256" key="2">
    <source>
        <dbReference type="SAM" id="MobiDB-lite"/>
    </source>
</evidence>
<feature type="coiled-coil region" evidence="1">
    <location>
        <begin position="150"/>
        <end position="219"/>
    </location>
</feature>
<reference evidence="3" key="1">
    <citation type="submission" date="2021-01" db="EMBL/GenBank/DDBJ databases">
        <authorList>
            <person name="Corre E."/>
            <person name="Pelletier E."/>
            <person name="Niang G."/>
            <person name="Scheremetjew M."/>
            <person name="Finn R."/>
            <person name="Kale V."/>
            <person name="Holt S."/>
            <person name="Cochrane G."/>
            <person name="Meng A."/>
            <person name="Brown T."/>
            <person name="Cohen L."/>
        </authorList>
    </citation>
    <scope>NUCLEOTIDE SEQUENCE</scope>
    <source>
        <strain evidence="3">CCCM811</strain>
    </source>
</reference>
<dbReference type="EMBL" id="HBIV01049968">
    <property type="protein sequence ID" value="CAE0682758.1"/>
    <property type="molecule type" value="Transcribed_RNA"/>
</dbReference>
<gene>
    <name evidence="3" type="ORF">LGLO00237_LOCUS34546</name>
</gene>
<feature type="coiled-coil region" evidence="1">
    <location>
        <begin position="1036"/>
        <end position="1124"/>
    </location>
</feature>
<keyword evidence="1" id="KW-0175">Coiled coil</keyword>
<protein>
    <submittedName>
        <fullName evidence="3">Uncharacterized protein</fullName>
    </submittedName>
</protein>
<proteinExistence type="predicted"/>
<feature type="region of interest" description="Disordered" evidence="2">
    <location>
        <begin position="523"/>
        <end position="542"/>
    </location>
</feature>
<sequence>MRDEISRLERGLSTSKAHTARYEQDLADIYSSTCGPSIIHTSSGGSGLLFHPASGISDTRPVSADGVRRSTYHPIMSQIDIKKMVLDKVSQLQHSLDDKSSELKELRTKFEERVKRDSERVSLLQAEVSRLSSEAHQRSIEHERDIEGTIADQNREVENCRVDLDIAREELQETQAALQRTQALLQAAEKSSEQQRLRADDLAKDLESNRKRLTDAEARSDGLAASAEAWKAKHIEFSKRVDDMAREIKNRADSSKMIMDQTTAKAKNAEKNEAKLREELKKAEGDARERIVLFEKQIENLTLKLQSVEANLADSKARERGERSRAEAAEKEASGLRGRLLEATEGGGKLLASAGAWEVKHQEQSRLIIRLEAEIESLKEVATLSKQNHSNQIEAARLEVQQAELKFAERMEEVKDLRTRLEASASAHKALEERRLESESLRAKISGLEGELHKTKAELNVVNERNKKISYDWEEKHSAAISRVAELTGEASRLSSEATRVRKEAHEGQEKLAKSLALAKAEARTQKEATNASKKEVSKLKEELKKAQEESLNSGEALRTTSEALSKSNNEIKTISSALTEAKASRDSVNSELAALRERLSQSEEGGGILQARHAVQLEKITELNQKLSSIKERNEKLETQLRETAEALKVAEANIKTGKQGEEKMSSEIQDLQHQLKQKTSELQTALLSSLSNKEAQASHEDVFQSRPFLGHRSTQSQPSGLNVEGEEARRVSEILKGLGIRHAFDDTDLNAELASKALIEAIRYSEQANANSTKDEANVILQVANLSKLTNAVVNTRRRLRSQLVAAHDLGRRLLGELVRLTSDVSVWWDRVISLVNDKRVTDEALRAKLKADGRPVWKAKIEQNLREARKEYEAQVDRERVGESKHQESNSMADMDTALDGLRVSLKLEEEIKALRLENTTLREQRKAILKKLKRYNAFYEQVKGSSATEKAKKARYVRRINQLQNRILELERMLKHSNETVAEHRQSLSQIMPADLMGDLTHSASVPNKGDGQRDEVYEELRSSLITQLDQNIRLKEKCRSLETENQRLLSLSHPSVRPALDQMHEEKLMLEQEHTHAKERLLKEMAITRLEFRKLKEERDQLKKEKALWESERRLLRNERTFEQGQNKAQRSQTLSKIKAVQEMMRMRVANLRALHKSFKDHVIQCISNATSDARRIVREEVGAMLRAQPSGEKETKMLHSILSAMESGDASQRRIIEDLQRSLEQMSEAYDSGVALAAPQLALASRQARKNASPSKRPLEDTGSLLRYQN</sequence>
<feature type="compositionally biased region" description="Basic and acidic residues" evidence="2">
    <location>
        <begin position="315"/>
        <end position="337"/>
    </location>
</feature>
<evidence type="ECO:0000313" key="3">
    <source>
        <dbReference type="EMBL" id="CAE0682758.1"/>
    </source>
</evidence>
<feature type="region of interest" description="Disordered" evidence="2">
    <location>
        <begin position="492"/>
        <end position="512"/>
    </location>
</feature>
<organism evidence="3">
    <name type="scientific">Lotharella globosa</name>
    <dbReference type="NCBI Taxonomy" id="91324"/>
    <lineage>
        <taxon>Eukaryota</taxon>
        <taxon>Sar</taxon>
        <taxon>Rhizaria</taxon>
        <taxon>Cercozoa</taxon>
        <taxon>Chlorarachniophyceae</taxon>
        <taxon>Lotharella</taxon>
    </lineage>
</organism>
<accession>A0A7S3ZH49</accession>
<feature type="region of interest" description="Disordered" evidence="2">
    <location>
        <begin position="312"/>
        <end position="337"/>
    </location>
</feature>
<feature type="compositionally biased region" description="Basic and acidic residues" evidence="2">
    <location>
        <begin position="499"/>
        <end position="512"/>
    </location>
</feature>
<feature type="region of interest" description="Disordered" evidence="2">
    <location>
        <begin position="708"/>
        <end position="728"/>
    </location>
</feature>
<dbReference type="SUPFAM" id="SSF57997">
    <property type="entry name" value="Tropomyosin"/>
    <property type="match status" value="1"/>
</dbReference>
<feature type="coiled-coil region" evidence="1">
    <location>
        <begin position="908"/>
        <end position="984"/>
    </location>
</feature>
<evidence type="ECO:0000256" key="1">
    <source>
        <dbReference type="SAM" id="Coils"/>
    </source>
</evidence>
<feature type="region of interest" description="Disordered" evidence="2">
    <location>
        <begin position="1251"/>
        <end position="1276"/>
    </location>
</feature>
<name>A0A7S3ZH49_9EUKA</name>
<dbReference type="AlphaFoldDB" id="A0A7S3ZH49"/>
<feature type="region of interest" description="Disordered" evidence="2">
    <location>
        <begin position="548"/>
        <end position="567"/>
    </location>
</feature>